<comment type="caution">
    <text evidence="2">The sequence shown here is derived from an EMBL/GenBank/DDBJ whole genome shotgun (WGS) entry which is preliminary data.</text>
</comment>
<proteinExistence type="predicted"/>
<keyword evidence="1" id="KW-0812">Transmembrane</keyword>
<dbReference type="Proteomes" id="UP000600449">
    <property type="component" value="Unassembled WGS sequence"/>
</dbReference>
<evidence type="ECO:0008006" key="4">
    <source>
        <dbReference type="Google" id="ProtNLM"/>
    </source>
</evidence>
<evidence type="ECO:0000256" key="1">
    <source>
        <dbReference type="SAM" id="Phobius"/>
    </source>
</evidence>
<reference evidence="2 3" key="1">
    <citation type="journal article" date="2014" name="Int. J. Syst. Evol. Microbiol.">
        <title>Complete genome sequence of Corynebacterium casei LMG S-19264T (=DSM 44701T), isolated from a smear-ripened cheese.</title>
        <authorList>
            <consortium name="US DOE Joint Genome Institute (JGI-PGF)"/>
            <person name="Walter F."/>
            <person name="Albersmeier A."/>
            <person name="Kalinowski J."/>
            <person name="Ruckert C."/>
        </authorList>
    </citation>
    <scope>NUCLEOTIDE SEQUENCE [LARGE SCALE GENOMIC DNA]</scope>
    <source>
        <strain evidence="2 3">CGMCC 1.9161</strain>
    </source>
</reference>
<sequence>MAADQQKQRKNPRLTWPEAVSATSGLLILLGVLAVLGYDGIVGGDAPPAIEVRAEAVHETRGGHLVQIVARNEGDETAATVRVVGRLVGPDGTTVETSAATFAYVPAGSERSGGLYFSADPQRYALRLDAEGYVRP</sequence>
<protein>
    <recommendedName>
        <fullName evidence="4">TIGR02588 family protein</fullName>
    </recommendedName>
</protein>
<keyword evidence="1" id="KW-1133">Transmembrane helix</keyword>
<keyword evidence="1" id="KW-0472">Membrane</keyword>
<evidence type="ECO:0000313" key="2">
    <source>
        <dbReference type="EMBL" id="GGK54567.1"/>
    </source>
</evidence>
<dbReference type="AlphaFoldDB" id="A0A917QKR0"/>
<name>A0A917QKR0_9HYPH</name>
<organism evidence="2 3">
    <name type="scientific">Salinarimonas ramus</name>
    <dbReference type="NCBI Taxonomy" id="690164"/>
    <lineage>
        <taxon>Bacteria</taxon>
        <taxon>Pseudomonadati</taxon>
        <taxon>Pseudomonadota</taxon>
        <taxon>Alphaproteobacteria</taxon>
        <taxon>Hyphomicrobiales</taxon>
        <taxon>Salinarimonadaceae</taxon>
        <taxon>Salinarimonas</taxon>
    </lineage>
</organism>
<feature type="transmembrane region" description="Helical" evidence="1">
    <location>
        <begin position="20"/>
        <end position="38"/>
    </location>
</feature>
<keyword evidence="3" id="KW-1185">Reference proteome</keyword>
<accession>A0A917QKR0</accession>
<evidence type="ECO:0000313" key="3">
    <source>
        <dbReference type="Proteomes" id="UP000600449"/>
    </source>
</evidence>
<dbReference type="RefSeq" id="WP_188915699.1">
    <property type="nucleotide sequence ID" value="NZ_BMMF01000020.1"/>
</dbReference>
<gene>
    <name evidence="2" type="ORF">GCM10011322_46700</name>
</gene>
<dbReference type="EMBL" id="BMMF01000020">
    <property type="protein sequence ID" value="GGK54567.1"/>
    <property type="molecule type" value="Genomic_DNA"/>
</dbReference>